<sequence length="60" mass="6649">MSLSLLSITIKGDKALNIQVHIKFAWKASNLNILNPFASHIIPHKLVPFAETKPLVSNVE</sequence>
<keyword evidence="2" id="KW-1185">Reference proteome</keyword>
<proteinExistence type="predicted"/>
<name>A0A0B0MAM3_GOSAR</name>
<gene>
    <name evidence="1" type="ORF">F383_36560</name>
</gene>
<dbReference type="Proteomes" id="UP000032142">
    <property type="component" value="Unassembled WGS sequence"/>
</dbReference>
<protein>
    <submittedName>
        <fullName evidence="1">Uncharacterized protein</fullName>
    </submittedName>
</protein>
<evidence type="ECO:0000313" key="1">
    <source>
        <dbReference type="EMBL" id="KHF97351.1"/>
    </source>
</evidence>
<reference evidence="2" key="1">
    <citation type="submission" date="2014-09" db="EMBL/GenBank/DDBJ databases">
        <authorList>
            <person name="Mudge J."/>
            <person name="Ramaraj T."/>
            <person name="Lindquist I.E."/>
            <person name="Bharti A.K."/>
            <person name="Sundararajan A."/>
            <person name="Cameron C.T."/>
            <person name="Woodward J.E."/>
            <person name="May G.D."/>
            <person name="Brubaker C."/>
            <person name="Broadhvest J."/>
            <person name="Wilkins T.A."/>
        </authorList>
    </citation>
    <scope>NUCLEOTIDE SEQUENCE</scope>
    <source>
        <strain evidence="2">cv. AKA8401</strain>
    </source>
</reference>
<dbReference type="EMBL" id="JRRC01004515">
    <property type="protein sequence ID" value="KHF97351.1"/>
    <property type="molecule type" value="Genomic_DNA"/>
</dbReference>
<dbReference type="AlphaFoldDB" id="A0A0B0MAM3"/>
<organism evidence="1 2">
    <name type="scientific">Gossypium arboreum</name>
    <name type="common">Tree cotton</name>
    <name type="synonym">Gossypium nanking</name>
    <dbReference type="NCBI Taxonomy" id="29729"/>
    <lineage>
        <taxon>Eukaryota</taxon>
        <taxon>Viridiplantae</taxon>
        <taxon>Streptophyta</taxon>
        <taxon>Embryophyta</taxon>
        <taxon>Tracheophyta</taxon>
        <taxon>Spermatophyta</taxon>
        <taxon>Magnoliopsida</taxon>
        <taxon>eudicotyledons</taxon>
        <taxon>Gunneridae</taxon>
        <taxon>Pentapetalae</taxon>
        <taxon>rosids</taxon>
        <taxon>malvids</taxon>
        <taxon>Malvales</taxon>
        <taxon>Malvaceae</taxon>
        <taxon>Malvoideae</taxon>
        <taxon>Gossypium</taxon>
    </lineage>
</organism>
<comment type="caution">
    <text evidence="1">The sequence shown here is derived from an EMBL/GenBank/DDBJ whole genome shotgun (WGS) entry which is preliminary data.</text>
</comment>
<evidence type="ECO:0000313" key="2">
    <source>
        <dbReference type="Proteomes" id="UP000032142"/>
    </source>
</evidence>
<accession>A0A0B0MAM3</accession>